<dbReference type="SUPFAM" id="SSF54403">
    <property type="entry name" value="Cystatin/monellin"/>
    <property type="match status" value="1"/>
</dbReference>
<feature type="signal peptide" evidence="1">
    <location>
        <begin position="1"/>
        <end position="31"/>
    </location>
</feature>
<proteinExistence type="predicted"/>
<dbReference type="EMBL" id="GFPF01000811">
    <property type="protein sequence ID" value="MAA11957.1"/>
    <property type="molecule type" value="Transcribed_RNA"/>
</dbReference>
<keyword evidence="1" id="KW-0732">Signal</keyword>
<dbReference type="AlphaFoldDB" id="A0A224Y318"/>
<evidence type="ECO:0000313" key="2">
    <source>
        <dbReference type="EMBL" id="MAA11957.1"/>
    </source>
</evidence>
<dbReference type="InterPro" id="IPR046350">
    <property type="entry name" value="Cystatin_sf"/>
</dbReference>
<protein>
    <submittedName>
        <fullName evidence="2">Cystatin</fullName>
    </submittedName>
</protein>
<accession>A0A224Y318</accession>
<organism evidence="2">
    <name type="scientific">Rhipicephalus zambeziensis</name>
    <dbReference type="NCBI Taxonomy" id="60191"/>
    <lineage>
        <taxon>Eukaryota</taxon>
        <taxon>Metazoa</taxon>
        <taxon>Ecdysozoa</taxon>
        <taxon>Arthropoda</taxon>
        <taxon>Chelicerata</taxon>
        <taxon>Arachnida</taxon>
        <taxon>Acari</taxon>
        <taxon>Parasitiformes</taxon>
        <taxon>Ixodida</taxon>
        <taxon>Ixodoidea</taxon>
        <taxon>Ixodidae</taxon>
        <taxon>Rhipicephalinae</taxon>
        <taxon>Rhipicephalus</taxon>
        <taxon>Rhipicephalus</taxon>
    </lineage>
</organism>
<dbReference type="InterPro" id="IPR000010">
    <property type="entry name" value="Cystatin_dom"/>
</dbReference>
<sequence>MLPTDMAAIKPTFTLLLLGVWAVVLLGSCYADEWDVEGEFNEQKPDGSPTYLKMAHYVVSTQTKGKKVYDTVVKLEYVATKVIEGNTTYDLDFHTAPSNCTIGQVPYSAEKCLPAGPIRKSCSVLVHVVLPANTTTVEKYECEEM</sequence>
<feature type="chain" id="PRO_5012962887" evidence="1">
    <location>
        <begin position="32"/>
        <end position="145"/>
    </location>
</feature>
<dbReference type="CDD" id="cd00042">
    <property type="entry name" value="CY"/>
    <property type="match status" value="1"/>
</dbReference>
<reference evidence="2" key="1">
    <citation type="journal article" date="2017" name="Parasit. Vectors">
        <title>Sialotranscriptomics of Rhipicephalus zambeziensis reveals intricate expression profiles of secretory proteins and suggests tight temporal transcriptional regulation during blood-feeding.</title>
        <authorList>
            <person name="de Castro M.H."/>
            <person name="de Klerk D."/>
            <person name="Pienaar R."/>
            <person name="Rees D.J.G."/>
            <person name="Mans B.J."/>
        </authorList>
    </citation>
    <scope>NUCLEOTIDE SEQUENCE</scope>
    <source>
        <tissue evidence="2">Salivary glands</tissue>
    </source>
</reference>
<name>A0A224Y318_9ACAR</name>
<evidence type="ECO:0000256" key="1">
    <source>
        <dbReference type="SAM" id="SignalP"/>
    </source>
</evidence>
<dbReference type="Gene3D" id="3.10.450.10">
    <property type="match status" value="1"/>
</dbReference>
<dbReference type="GO" id="GO:0004869">
    <property type="term" value="F:cysteine-type endopeptidase inhibitor activity"/>
    <property type="evidence" value="ECO:0007669"/>
    <property type="project" value="InterPro"/>
</dbReference>